<proteinExistence type="predicted"/>
<dbReference type="VEuPathDB" id="AmoebaDB:DICPUDRAFT_150312"/>
<dbReference type="Proteomes" id="UP000001064">
    <property type="component" value="Unassembled WGS sequence"/>
</dbReference>
<evidence type="ECO:0000313" key="1">
    <source>
        <dbReference type="EMBL" id="EGC37131.1"/>
    </source>
</evidence>
<name>F0ZG05_DICPU</name>
<dbReference type="RefSeq" id="XP_003286334.1">
    <property type="nucleotide sequence ID" value="XM_003286286.1"/>
</dbReference>
<dbReference type="AlphaFoldDB" id="F0ZG05"/>
<keyword evidence="2" id="KW-1185">Reference proteome</keyword>
<accession>F0ZG05</accession>
<dbReference type="GeneID" id="10503751"/>
<dbReference type="InParanoid" id="F0ZG05"/>
<dbReference type="KEGG" id="dpp:DICPUDRAFT_150312"/>
<gene>
    <name evidence="1" type="ORF">DICPUDRAFT_150312</name>
</gene>
<evidence type="ECO:0000313" key="2">
    <source>
        <dbReference type="Proteomes" id="UP000001064"/>
    </source>
</evidence>
<sequence>MEAKVISTLRIYALLDTPFSNLKPSNQVKHLTTVARFSRNYYKPELLKIQSIKKFGNQNI</sequence>
<reference evidence="2" key="1">
    <citation type="journal article" date="2011" name="Genome Biol.">
        <title>Comparative genomics of the social amoebae Dictyostelium discoideum and Dictyostelium purpureum.</title>
        <authorList>
            <consortium name="US DOE Joint Genome Institute (JGI-PGF)"/>
            <person name="Sucgang R."/>
            <person name="Kuo A."/>
            <person name="Tian X."/>
            <person name="Salerno W."/>
            <person name="Parikh A."/>
            <person name="Feasley C.L."/>
            <person name="Dalin E."/>
            <person name="Tu H."/>
            <person name="Huang E."/>
            <person name="Barry K."/>
            <person name="Lindquist E."/>
            <person name="Shapiro H."/>
            <person name="Bruce D."/>
            <person name="Schmutz J."/>
            <person name="Salamov A."/>
            <person name="Fey P."/>
            <person name="Gaudet P."/>
            <person name="Anjard C."/>
            <person name="Babu M.M."/>
            <person name="Basu S."/>
            <person name="Bushmanova Y."/>
            <person name="van der Wel H."/>
            <person name="Katoh-Kurasawa M."/>
            <person name="Dinh C."/>
            <person name="Coutinho P.M."/>
            <person name="Saito T."/>
            <person name="Elias M."/>
            <person name="Schaap P."/>
            <person name="Kay R.R."/>
            <person name="Henrissat B."/>
            <person name="Eichinger L."/>
            <person name="Rivero F."/>
            <person name="Putnam N.H."/>
            <person name="West C.M."/>
            <person name="Loomis W.F."/>
            <person name="Chisholm R.L."/>
            <person name="Shaulsky G."/>
            <person name="Strassmann J.E."/>
            <person name="Queller D.C."/>
            <person name="Kuspa A."/>
            <person name="Grigoriev I.V."/>
        </authorList>
    </citation>
    <scope>NUCLEOTIDE SEQUENCE [LARGE SCALE GENOMIC DNA]</scope>
    <source>
        <strain evidence="2">QSDP1</strain>
    </source>
</reference>
<organism evidence="1 2">
    <name type="scientific">Dictyostelium purpureum</name>
    <name type="common">Slime mold</name>
    <dbReference type="NCBI Taxonomy" id="5786"/>
    <lineage>
        <taxon>Eukaryota</taxon>
        <taxon>Amoebozoa</taxon>
        <taxon>Evosea</taxon>
        <taxon>Eumycetozoa</taxon>
        <taxon>Dictyostelia</taxon>
        <taxon>Dictyosteliales</taxon>
        <taxon>Dictyosteliaceae</taxon>
        <taxon>Dictyostelium</taxon>
    </lineage>
</organism>
<protein>
    <submittedName>
        <fullName evidence="1">Uncharacterized protein</fullName>
    </submittedName>
</protein>
<dbReference type="EMBL" id="GL871007">
    <property type="protein sequence ID" value="EGC37131.1"/>
    <property type="molecule type" value="Genomic_DNA"/>
</dbReference>